<dbReference type="InterPro" id="IPR036055">
    <property type="entry name" value="LDL_receptor-like_sf"/>
</dbReference>
<dbReference type="PROSITE" id="PS01209">
    <property type="entry name" value="LDLRA_1"/>
    <property type="match status" value="5"/>
</dbReference>
<dbReference type="PROSITE" id="PS51115">
    <property type="entry name" value="LAMININ_IVA"/>
    <property type="match status" value="3"/>
</dbReference>
<dbReference type="Pfam" id="PF24973">
    <property type="entry name" value="EGF_LMN_ATRN"/>
    <property type="match status" value="2"/>
</dbReference>
<dbReference type="PROSITE" id="PS50853">
    <property type="entry name" value="FN3"/>
    <property type="match status" value="1"/>
</dbReference>
<dbReference type="GeneID" id="102800892"/>
<dbReference type="InterPro" id="IPR023415">
    <property type="entry name" value="LDLR_class-A_CS"/>
</dbReference>
<keyword evidence="3 7" id="KW-1015">Disulfide bond</keyword>
<dbReference type="Gene3D" id="2.170.300.10">
    <property type="entry name" value="Tie2 ligand-binding domain superfamily"/>
    <property type="match status" value="1"/>
</dbReference>
<feature type="disulfide bond" evidence="6">
    <location>
        <begin position="426"/>
        <end position="441"/>
    </location>
</feature>
<feature type="disulfide bond" evidence="6">
    <location>
        <begin position="117"/>
        <end position="132"/>
    </location>
</feature>
<dbReference type="InterPro" id="IPR050440">
    <property type="entry name" value="Laminin/Netrin_ECM"/>
</dbReference>
<dbReference type="Gene3D" id="4.10.400.10">
    <property type="entry name" value="Low-density Lipoprotein Receptor"/>
    <property type="match status" value="8"/>
</dbReference>
<dbReference type="SMART" id="SM00181">
    <property type="entry name" value="EGF"/>
    <property type="match status" value="4"/>
</dbReference>
<feature type="disulfide bond" evidence="6">
    <location>
        <begin position="338"/>
        <end position="353"/>
    </location>
</feature>
<evidence type="ECO:0000259" key="8">
    <source>
        <dbReference type="PROSITE" id="PS50027"/>
    </source>
</evidence>
<dbReference type="SMART" id="SM00180">
    <property type="entry name" value="EGF_Lam"/>
    <property type="match status" value="6"/>
</dbReference>
<feature type="disulfide bond" evidence="6">
    <location>
        <begin position="148"/>
        <end position="166"/>
    </location>
</feature>
<gene>
    <name evidence="13" type="primary">LOC102800892</name>
</gene>
<feature type="disulfide bond" evidence="6">
    <location>
        <begin position="454"/>
        <end position="472"/>
    </location>
</feature>
<organism evidence="12 13">
    <name type="scientific">Saccoglossus kowalevskii</name>
    <name type="common">Acorn worm</name>
    <dbReference type="NCBI Taxonomy" id="10224"/>
    <lineage>
        <taxon>Eukaryota</taxon>
        <taxon>Metazoa</taxon>
        <taxon>Hemichordata</taxon>
        <taxon>Enteropneusta</taxon>
        <taxon>Harrimaniidae</taxon>
        <taxon>Saccoglossus</taxon>
    </lineage>
</organism>
<feature type="domain" description="Fibronectin type-III" evidence="10">
    <location>
        <begin position="181"/>
        <end position="274"/>
    </location>
</feature>
<feature type="disulfide bond" evidence="6">
    <location>
        <begin position="447"/>
        <end position="459"/>
    </location>
</feature>
<feature type="disulfide bond" evidence="6">
    <location>
        <begin position="364"/>
        <end position="382"/>
    </location>
</feature>
<evidence type="ECO:0000259" key="10">
    <source>
        <dbReference type="PROSITE" id="PS50853"/>
    </source>
</evidence>
<dbReference type="SMART" id="SM00192">
    <property type="entry name" value="LDLa"/>
    <property type="match status" value="8"/>
</dbReference>
<name>A0ABM0MPA0_SACKO</name>
<dbReference type="CDD" id="cd00112">
    <property type="entry name" value="LDLa"/>
    <property type="match status" value="6"/>
</dbReference>
<proteinExistence type="predicted"/>
<dbReference type="InterPro" id="IPR007110">
    <property type="entry name" value="Ig-like_dom"/>
</dbReference>
<sequence length="1524" mass="168414">MLFIKFLYYNLQIQQLYVGVPGTQTATVIQFQPGSVIVRIDLSTKDNYDEDQLRETLEAAVNNRYIGEYYVDPNPDHFKFMPVGVIDRGFTESPIVPCYGDQFQCNNGDCIPDSRYCDGYRDCYDGSDELNCPLPTPPAECRNDEFGCQNGQCIPAYLRCDRRRDCRDGSDENDCFIETQPPPSVSAIDTQATTDSILVQWIPRTNTDIVLRGYTLGLSVGTRDVYTVTLDRQVTQYTIENLQPSTVYLVTLRTFNNFGQSLPTIEVVSTESSIINCSPGEFQCQNQLQCIDERRRCDGRSDCNDGSDEQLPSCPVRCNSQEFTCADLRRCIPIIQHCDGTNDCADNSDEYNCPEVCITGQFQCLSGQCIGSIQYCDGYQDCPDNSDEADCPQPIPTTTIAAEPAKCSRNERMCRNGQCVKNDYFCDGDFDCDDRTDEENCAAPSSCEPNEFECRNQQCAQKIWKCDGEVDCLDGSDEFNCDSKDPNSRCESFQYMCLSGDECIPKSYQCDDEIDCRDRSDEIGWVTVTSINGLGVLTIKDVHESDSGAYTCEAMNNKGYLFALPDAIVIVTPPEGHCTGSLFNAEAVTVAECVSCFCFGIAQICFSSTYNVFQETLDFTQPGIIFDMKLVKRRTTSIEPIDDIFLGVNTATAELYVQDITTQIGQGEYHWMLPQQFLGNQLTSYGGLLQYMVRYETNDFPKSSNVPDVVLQNNWDRIDTGRGDIPITTPATREDLMMVLENIDTFMIRASYQPLMTYTSISDISLDFAVPRPTGQERAVLVEDCTCPLGYSGLSCEDCAIGYRRVENNQYLGTCVECNCNGHASQCDQDTGVCRGCRDNTVGAFCDTCANGYYGNAITGQCLPCPCPLTTPENQFSPTCYMDADNLPTCDSCPVGYTGRNCERCAPGFEGNPSQPGDSCVISSGGVVNCDERGGDNLYDGRCQCKGNTFGESCDQCQPNTFYLSSDNPDGCISCFCMGITNQCQSTSQNRAQVFSSFSSPEDVQGFSLVNRAGTPAADAQLAINPASQELLFSGFRTLSPGVYYYQLPAKFRGDKVSSYGGYLRYTITHRASPGSSPMNEPDVMLQGNDITLYHYSEKSVSTNGITAYQVPFYETYWKRRDGAPAMRVMLMMALADIDLLMVRASLSTHMFESSVKDVSMDIAEPRNTGQPQAYPVEECSCPTGYRGLSCEDCELGYTRSHGGLYLGMCMPCGCNGHARECDSETGECRNCLHNTEGPNCERCIHGYYGNPSSSTNSGCLPCPCPLTSPQNQFSASCYLDADGLPTCNACQPGYTGRNCERCVSPLQGDPTVPGETCSEQSSGGGGGADCPGGQCPCKANTEGPNCNVCIPGFFNLDENNPDGCTPCFCAGITDQCQSSNYYRANTAVRFDSLTNNKNIVLQNRARTQTISTGFTMNPDNNEIIYSEFSSLPPDTYFWSLSPKFRGNQITAYGGYLRFTLFFTASTNGRETYDVDIGIEGNDIYLYHRLYPSVKPGERKQFEIPVTEDNFYRFEESKRLVSTC</sequence>
<evidence type="ECO:0000259" key="11">
    <source>
        <dbReference type="PROSITE" id="PS51115"/>
    </source>
</evidence>
<dbReference type="PANTHER" id="PTHR10574:SF444">
    <property type="entry name" value="BASEMENT MEMBRANE-SPECIFIC HEPARAN SULFATE PROTEOGLYCAN CORE PROTEIN"/>
    <property type="match status" value="1"/>
</dbReference>
<feature type="disulfide bond" evidence="7">
    <location>
        <begin position="837"/>
        <end position="846"/>
    </location>
</feature>
<feature type="domain" description="Laminin IV type A" evidence="11">
    <location>
        <begin position="1395"/>
        <end position="1524"/>
    </location>
</feature>
<keyword evidence="2" id="KW-0677">Repeat</keyword>
<evidence type="ECO:0000259" key="9">
    <source>
        <dbReference type="PROSITE" id="PS50835"/>
    </source>
</evidence>
<keyword evidence="12" id="KW-1185">Reference proteome</keyword>
<dbReference type="InterPro" id="IPR003961">
    <property type="entry name" value="FN3_dom"/>
</dbReference>
<dbReference type="SUPFAM" id="SSF49265">
    <property type="entry name" value="Fibronectin type III"/>
    <property type="match status" value="1"/>
</dbReference>
<evidence type="ECO:0000313" key="13">
    <source>
        <dbReference type="RefSeq" id="XP_006821841.1"/>
    </source>
</evidence>
<dbReference type="SUPFAM" id="SSF57196">
    <property type="entry name" value="EGF/Laminin"/>
    <property type="match status" value="5"/>
</dbReference>
<evidence type="ECO:0000256" key="7">
    <source>
        <dbReference type="PROSITE-ProRule" id="PRU00460"/>
    </source>
</evidence>
<dbReference type="Pfam" id="PF00041">
    <property type="entry name" value="fn3"/>
    <property type="match status" value="1"/>
</dbReference>
<dbReference type="CDD" id="cd00063">
    <property type="entry name" value="FN3"/>
    <property type="match status" value="1"/>
</dbReference>
<evidence type="ECO:0000256" key="6">
    <source>
        <dbReference type="PROSITE-ProRule" id="PRU00124"/>
    </source>
</evidence>
<dbReference type="Pfam" id="PF00057">
    <property type="entry name" value="Ldl_recept_a"/>
    <property type="match status" value="8"/>
</dbReference>
<feature type="domain" description="Laminin EGF-like" evidence="8">
    <location>
        <begin position="818"/>
        <end position="864"/>
    </location>
</feature>
<dbReference type="PROSITE" id="PS01248">
    <property type="entry name" value="EGF_LAM_1"/>
    <property type="match status" value="4"/>
</dbReference>
<feature type="domain" description="Ig-like" evidence="9">
    <location>
        <begin position="486"/>
        <end position="557"/>
    </location>
</feature>
<evidence type="ECO:0000313" key="12">
    <source>
        <dbReference type="Proteomes" id="UP000694865"/>
    </source>
</evidence>
<feature type="disulfide bond" evidence="6">
    <location>
        <begin position="160"/>
        <end position="175"/>
    </location>
</feature>
<feature type="domain" description="Laminin EGF-like" evidence="8">
    <location>
        <begin position="1317"/>
        <end position="1367"/>
    </location>
</feature>
<dbReference type="SUPFAM" id="SSF57424">
    <property type="entry name" value="LDL receptor-like module"/>
    <property type="match status" value="8"/>
</dbReference>
<feature type="disulfide bond" evidence="6">
    <location>
        <begin position="141"/>
        <end position="153"/>
    </location>
</feature>
<dbReference type="PANTHER" id="PTHR10574">
    <property type="entry name" value="NETRIN/LAMININ-RELATED"/>
    <property type="match status" value="1"/>
</dbReference>
<dbReference type="InterPro" id="IPR000742">
    <property type="entry name" value="EGF"/>
</dbReference>
<dbReference type="InterPro" id="IPR036116">
    <property type="entry name" value="FN3_sf"/>
</dbReference>
<feature type="disulfide bond" evidence="6">
    <location>
        <begin position="407"/>
        <end position="419"/>
    </location>
</feature>
<feature type="disulfide bond" evidence="6">
    <location>
        <begin position="357"/>
        <end position="369"/>
    </location>
</feature>
<feature type="disulfide bond" evidence="6">
    <location>
        <begin position="98"/>
        <end position="110"/>
    </location>
</feature>
<reference evidence="13" key="1">
    <citation type="submission" date="2025-08" db="UniProtKB">
        <authorList>
            <consortium name="RefSeq"/>
        </authorList>
    </citation>
    <scope>IDENTIFICATION</scope>
    <source>
        <tissue evidence="13">Testes</tissue>
    </source>
</reference>
<feature type="disulfide bond" evidence="6">
    <location>
        <begin position="376"/>
        <end position="391"/>
    </location>
</feature>
<keyword evidence="5 7" id="KW-0424">Laminin EGF-like domain</keyword>
<evidence type="ECO:0000256" key="2">
    <source>
        <dbReference type="ARBA" id="ARBA00022737"/>
    </source>
</evidence>
<dbReference type="PROSITE" id="PS50835">
    <property type="entry name" value="IG_LIKE"/>
    <property type="match status" value="1"/>
</dbReference>
<dbReference type="Gene3D" id="2.60.40.10">
    <property type="entry name" value="Immunoglobulins"/>
    <property type="match status" value="1"/>
</dbReference>
<dbReference type="InterPro" id="IPR002049">
    <property type="entry name" value="LE_dom"/>
</dbReference>
<feature type="domain" description="Laminin IV type A" evidence="11">
    <location>
        <begin position="623"/>
        <end position="784"/>
    </location>
</feature>
<keyword evidence="4" id="KW-0325">Glycoprotein</keyword>
<comment type="caution">
    <text evidence="7">Lacks conserved residue(s) required for the propagation of feature annotation.</text>
</comment>
<evidence type="ECO:0000256" key="4">
    <source>
        <dbReference type="ARBA" id="ARBA00023180"/>
    </source>
</evidence>
<dbReference type="SMART" id="SM00060">
    <property type="entry name" value="FN3"/>
    <property type="match status" value="1"/>
</dbReference>
<feature type="disulfide bond" evidence="7">
    <location>
        <begin position="1338"/>
        <end position="1347"/>
    </location>
</feature>
<dbReference type="Pfam" id="PF00052">
    <property type="entry name" value="Laminin_B"/>
    <property type="match status" value="4"/>
</dbReference>
<dbReference type="InterPro" id="IPR036179">
    <property type="entry name" value="Ig-like_dom_sf"/>
</dbReference>
<dbReference type="Pfam" id="PF00053">
    <property type="entry name" value="EGF_laminin"/>
    <property type="match status" value="4"/>
</dbReference>
<dbReference type="PROSITE" id="PS50027">
    <property type="entry name" value="EGF_LAM_2"/>
    <property type="match status" value="3"/>
</dbReference>
<dbReference type="InterPro" id="IPR002172">
    <property type="entry name" value="LDrepeatLR_classA_rpt"/>
</dbReference>
<dbReference type="SMART" id="SM00281">
    <property type="entry name" value="LamB"/>
    <property type="match status" value="2"/>
</dbReference>
<evidence type="ECO:0000256" key="1">
    <source>
        <dbReference type="ARBA" id="ARBA00022729"/>
    </source>
</evidence>
<keyword evidence="1" id="KW-0732">Signal</keyword>
<feature type="domain" description="Laminin EGF-like" evidence="8">
    <location>
        <begin position="1213"/>
        <end position="1262"/>
    </location>
</feature>
<feature type="disulfide bond" evidence="6">
    <location>
        <begin position="414"/>
        <end position="432"/>
    </location>
</feature>
<protein>
    <submittedName>
        <fullName evidence="13">Basement membrane-specific heparan sulfate proteoglycan core protein-like</fullName>
    </submittedName>
</protein>
<evidence type="ECO:0000256" key="5">
    <source>
        <dbReference type="ARBA" id="ARBA00023292"/>
    </source>
</evidence>
<dbReference type="PRINTS" id="PR00261">
    <property type="entry name" value="LDLRECEPTOR"/>
</dbReference>
<feature type="disulfide bond" evidence="6">
    <location>
        <begin position="105"/>
        <end position="123"/>
    </location>
</feature>
<feature type="disulfide bond" evidence="6">
    <location>
        <begin position="466"/>
        <end position="481"/>
    </location>
</feature>
<dbReference type="InterPro" id="IPR056863">
    <property type="entry name" value="LMN_ATRN_NET-like_EGF"/>
</dbReference>
<dbReference type="CDD" id="cd00055">
    <property type="entry name" value="EGF_Lam"/>
    <property type="match status" value="5"/>
</dbReference>
<dbReference type="SUPFAM" id="SSF48726">
    <property type="entry name" value="Immunoglobulin"/>
    <property type="match status" value="1"/>
</dbReference>
<feature type="disulfide bond" evidence="7">
    <location>
        <begin position="1232"/>
        <end position="1241"/>
    </location>
</feature>
<dbReference type="PROSITE" id="PS50068">
    <property type="entry name" value="LDLRA_2"/>
    <property type="match status" value="8"/>
</dbReference>
<dbReference type="Proteomes" id="UP000694865">
    <property type="component" value="Unplaced"/>
</dbReference>
<feature type="domain" description="Laminin IV type A" evidence="11">
    <location>
        <begin position="1002"/>
        <end position="1179"/>
    </location>
</feature>
<dbReference type="Gene3D" id="2.10.25.10">
    <property type="entry name" value="Laminin"/>
    <property type="match status" value="5"/>
</dbReference>
<evidence type="ECO:0000256" key="3">
    <source>
        <dbReference type="ARBA" id="ARBA00023157"/>
    </source>
</evidence>
<dbReference type="RefSeq" id="XP_006821841.1">
    <property type="nucleotide sequence ID" value="XM_006821778.1"/>
</dbReference>
<accession>A0ABM0MPA0</accession>
<dbReference type="InterPro" id="IPR000034">
    <property type="entry name" value="Laminin_IV"/>
</dbReference>
<dbReference type="InterPro" id="IPR013783">
    <property type="entry name" value="Ig-like_fold"/>
</dbReference>